<dbReference type="SUPFAM" id="SSF56219">
    <property type="entry name" value="DNase I-like"/>
    <property type="match status" value="1"/>
</dbReference>
<feature type="domain" description="KY-like immunoglobulin-like" evidence="1">
    <location>
        <begin position="722"/>
        <end position="852"/>
    </location>
</feature>
<dbReference type="PANTHER" id="PTHR47020">
    <property type="entry name" value="HILLARIN"/>
    <property type="match status" value="1"/>
</dbReference>
<gene>
    <name evidence="2" type="ORF">MEDL_28390</name>
</gene>
<name>A0A8S3S847_MYTED</name>
<dbReference type="EMBL" id="CAJPWZ010001414">
    <property type="protein sequence ID" value="CAG2214563.1"/>
    <property type="molecule type" value="Genomic_DNA"/>
</dbReference>
<organism evidence="2 3">
    <name type="scientific">Mytilus edulis</name>
    <name type="common">Blue mussel</name>
    <dbReference type="NCBI Taxonomy" id="6550"/>
    <lineage>
        <taxon>Eukaryota</taxon>
        <taxon>Metazoa</taxon>
        <taxon>Spiralia</taxon>
        <taxon>Lophotrochozoa</taxon>
        <taxon>Mollusca</taxon>
        <taxon>Bivalvia</taxon>
        <taxon>Autobranchia</taxon>
        <taxon>Pteriomorphia</taxon>
        <taxon>Mytilida</taxon>
        <taxon>Mytiloidea</taxon>
        <taxon>Mytilidae</taxon>
        <taxon>Mytilinae</taxon>
        <taxon>Mytilus</taxon>
    </lineage>
</organism>
<dbReference type="Pfam" id="PF23265">
    <property type="entry name" value="Ig-like_KY"/>
    <property type="match status" value="1"/>
</dbReference>
<dbReference type="AlphaFoldDB" id="A0A8S3S847"/>
<dbReference type="InterPro" id="IPR056564">
    <property type="entry name" value="Ig-like_KY"/>
</dbReference>
<proteinExistence type="predicted"/>
<protein>
    <recommendedName>
        <fullName evidence="1">KY-like immunoglobulin-like domain-containing protein</fullName>
    </recommendedName>
</protein>
<sequence>MSNLGSRLEKRISEIEGNVEKRLTVKFNTVINVRVKGEVAKLKAEITTEFNAVKVDATTDGILWVQFSEINNQDNCFFVCVVYLPPEHSARSVNIHDFFDTLMSNIYTIPNGNPFYLCGDWNSRVSDMEDYIQGIDFLPERNVVDFTPNSYGDLFFIRARTLIEENAAVGSYDPKHIPDHSLLCWTFVTPGYDVQQTVSEQLTDNGSIRSVKYDTRSIPNDWMSDSETISKLNTFITELEESEINQLNLDNKYEDFVKIVQTEMDLKLNKRKTNIYDGKSNKRRRMKKSWWNDNLTLLWNDVCKAERAWHKCHSGCKKDLRHIFVEKRKLFDKSSQKAKRQFWYHSQEQLLDDQKRDPREFWKKIGKVGVGNERQKSIPMEVTLDDGTTSTDTNTVLNKWKNCFDKLLNCNNQTIDTNVNINIPDDFLDREILYEEVVNAVIKSKNGKSPGIDQLSVKILPSQDFSFEPNPITTNQVQRRQAKRNVVKRVLYRNALCEQYVIAANHNGLNTDLIDLIEKNASKVPRVALSSFRELRDYLKEPIPNHPDSDILLIRSFIIWLSDALAHDTVEDLEPPSSPLSYRSGEGQGRTPDVLIRLLRQHKTTFTTIFILLCWATGIKCDKISGVCRSDDGSTLLPCAWVAVFIKDTWQLVHPYRICRTLSGNISKDMVKSYTEVHSDTNEILKKTFLDHYVLSNPEHFIHECFPDDEKWQLLLEPITKEQFLDQDMFFPPWWRTGLKLTTHLSHRITCDDGRITLGFMGTYESVYELVLWYNLELVETDLDIKIENDNFLQKFVYLIRNESTWTCDILFPYTGTYKLVFYAGKYGEPLLKILAVDIDCKVCHPEPMPLPINTGAIGLGPGPFMYFSGLSHPSYRSGILHIDLSRHFQIKFRIDNRMSELISIKANVLSSEATSNHSEDYEVINELTQCCLIRRRTYKEVVIDVFPPESPGQYILQICTETNGYLESETKTACYYLLIYDELPLQESHENCGIRAARKMLNASIEGKNVNEILFRIQDCASKKITEVDLDVQRARGKAAILNIKQKKLHRGRKVAVDPRLHHSNIVRQSEYEARLHRLINLLERLIYYLQHVNQTVNLLLTLFSKSDEKEKDTVWLIEELSKELKQHGFILLPEDIRRTMDLMEDFTFNHRVKIASDIFKCVNEIVTLLISEWNALER</sequence>
<accession>A0A8S3S847</accession>
<comment type="caution">
    <text evidence="2">The sequence shown here is derived from an EMBL/GenBank/DDBJ whole genome shotgun (WGS) entry which is preliminary data.</text>
</comment>
<dbReference type="PANTHER" id="PTHR47020:SF1">
    <property type="entry name" value="HILLARIN"/>
    <property type="match status" value="1"/>
</dbReference>
<reference evidence="2" key="1">
    <citation type="submission" date="2021-03" db="EMBL/GenBank/DDBJ databases">
        <authorList>
            <person name="Bekaert M."/>
        </authorList>
    </citation>
    <scope>NUCLEOTIDE SEQUENCE</scope>
</reference>
<keyword evidence="3" id="KW-1185">Reference proteome</keyword>
<dbReference type="InterPro" id="IPR053041">
    <property type="entry name" value="Transglut-like_Superfamily_Mod"/>
</dbReference>
<evidence type="ECO:0000313" key="2">
    <source>
        <dbReference type="EMBL" id="CAG2214563.1"/>
    </source>
</evidence>
<dbReference type="InterPro" id="IPR036691">
    <property type="entry name" value="Endo/exonu/phosph_ase_sf"/>
</dbReference>
<dbReference type="Proteomes" id="UP000683360">
    <property type="component" value="Unassembled WGS sequence"/>
</dbReference>
<evidence type="ECO:0000313" key="3">
    <source>
        <dbReference type="Proteomes" id="UP000683360"/>
    </source>
</evidence>
<evidence type="ECO:0000259" key="1">
    <source>
        <dbReference type="Pfam" id="PF23265"/>
    </source>
</evidence>
<dbReference type="OrthoDB" id="6630248at2759"/>